<keyword evidence="2" id="KW-1185">Reference proteome</keyword>
<evidence type="ECO:0000313" key="1">
    <source>
        <dbReference type="EMBL" id="KDQ06972.1"/>
    </source>
</evidence>
<dbReference type="Proteomes" id="UP000027195">
    <property type="component" value="Unassembled WGS sequence"/>
</dbReference>
<name>A0A067M521_BOTB1</name>
<organism evidence="1 2">
    <name type="scientific">Botryobasidium botryosum (strain FD-172 SS1)</name>
    <dbReference type="NCBI Taxonomy" id="930990"/>
    <lineage>
        <taxon>Eukaryota</taxon>
        <taxon>Fungi</taxon>
        <taxon>Dikarya</taxon>
        <taxon>Basidiomycota</taxon>
        <taxon>Agaricomycotina</taxon>
        <taxon>Agaricomycetes</taxon>
        <taxon>Cantharellales</taxon>
        <taxon>Botryobasidiaceae</taxon>
        <taxon>Botryobasidium</taxon>
    </lineage>
</organism>
<dbReference type="AlphaFoldDB" id="A0A067M521"/>
<dbReference type="InParanoid" id="A0A067M521"/>
<reference evidence="2" key="1">
    <citation type="journal article" date="2014" name="Proc. Natl. Acad. Sci. U.S.A.">
        <title>Extensive sampling of basidiomycete genomes demonstrates inadequacy of the white-rot/brown-rot paradigm for wood decay fungi.</title>
        <authorList>
            <person name="Riley R."/>
            <person name="Salamov A.A."/>
            <person name="Brown D.W."/>
            <person name="Nagy L.G."/>
            <person name="Floudas D."/>
            <person name="Held B.W."/>
            <person name="Levasseur A."/>
            <person name="Lombard V."/>
            <person name="Morin E."/>
            <person name="Otillar R."/>
            <person name="Lindquist E.A."/>
            <person name="Sun H."/>
            <person name="LaButti K.M."/>
            <person name="Schmutz J."/>
            <person name="Jabbour D."/>
            <person name="Luo H."/>
            <person name="Baker S.E."/>
            <person name="Pisabarro A.G."/>
            <person name="Walton J.D."/>
            <person name="Blanchette R.A."/>
            <person name="Henrissat B."/>
            <person name="Martin F."/>
            <person name="Cullen D."/>
            <person name="Hibbett D.S."/>
            <person name="Grigoriev I.V."/>
        </authorList>
    </citation>
    <scope>NUCLEOTIDE SEQUENCE [LARGE SCALE GENOMIC DNA]</scope>
    <source>
        <strain evidence="2">FD-172 SS1</strain>
    </source>
</reference>
<dbReference type="EMBL" id="KL198118">
    <property type="protein sequence ID" value="KDQ06972.1"/>
    <property type="molecule type" value="Genomic_DNA"/>
</dbReference>
<proteinExistence type="predicted"/>
<protein>
    <submittedName>
        <fullName evidence="1">Uncharacterized protein</fullName>
    </submittedName>
</protein>
<dbReference type="HOGENOM" id="CLU_126089_1_0_1"/>
<evidence type="ECO:0000313" key="2">
    <source>
        <dbReference type="Proteomes" id="UP000027195"/>
    </source>
</evidence>
<gene>
    <name evidence="1" type="ORF">BOTBODRAFT_39208</name>
</gene>
<sequence length="115" mass="12142">NRAVDAFIEALKPLFSPLAPSLAPPLQVLFVGITAVIIAADSFWPTTGNSNGQKITTSLTHYFQSNRADHVRMAILEAHHNSGGSYAPLSEASLEQVALKNHASALSGSVPGSLY</sequence>
<feature type="non-terminal residue" evidence="1">
    <location>
        <position position="1"/>
    </location>
</feature>
<accession>A0A067M521</accession>